<dbReference type="CDD" id="cd03801">
    <property type="entry name" value="GT4_PimA-like"/>
    <property type="match status" value="1"/>
</dbReference>
<dbReference type="Gene3D" id="3.40.50.2000">
    <property type="entry name" value="Glycogen Phosphorylase B"/>
    <property type="match status" value="2"/>
</dbReference>
<gene>
    <name evidence="4" type="ORF">SAMN05428963_104130</name>
</gene>
<protein>
    <submittedName>
        <fullName evidence="4">Mannosyltransferase</fullName>
    </submittedName>
</protein>
<dbReference type="STRING" id="1365950.SAMN05428963_104130"/>
<dbReference type="SUPFAM" id="SSF53756">
    <property type="entry name" value="UDP-Glycosyltransferase/glycogen phosphorylase"/>
    <property type="match status" value="1"/>
</dbReference>
<dbReference type="PANTHER" id="PTHR12526">
    <property type="entry name" value="GLYCOSYLTRANSFERASE"/>
    <property type="match status" value="1"/>
</dbReference>
<keyword evidence="2 4" id="KW-0328">Glycosyltransferase</keyword>
<accession>A0A1T4PS07</accession>
<evidence type="ECO:0000256" key="2">
    <source>
        <dbReference type="ARBA" id="ARBA00022676"/>
    </source>
</evidence>
<evidence type="ECO:0000256" key="1">
    <source>
        <dbReference type="ARBA" id="ARBA00009481"/>
    </source>
</evidence>
<organism evidence="4 5">
    <name type="scientific">Consotaella salsifontis</name>
    <dbReference type="NCBI Taxonomy" id="1365950"/>
    <lineage>
        <taxon>Bacteria</taxon>
        <taxon>Pseudomonadati</taxon>
        <taxon>Pseudomonadota</taxon>
        <taxon>Alphaproteobacteria</taxon>
        <taxon>Hyphomicrobiales</taxon>
        <taxon>Aurantimonadaceae</taxon>
        <taxon>Consotaella</taxon>
    </lineage>
</organism>
<comment type="similarity">
    <text evidence="1">Belongs to the glycosyltransferase group 1 family. Glycosyltransferase 4 subfamily.</text>
</comment>
<keyword evidence="3 4" id="KW-0808">Transferase</keyword>
<dbReference type="RefSeq" id="WP_078707672.1">
    <property type="nucleotide sequence ID" value="NZ_FUXL01000004.1"/>
</dbReference>
<evidence type="ECO:0000256" key="3">
    <source>
        <dbReference type="ARBA" id="ARBA00022679"/>
    </source>
</evidence>
<dbReference type="GO" id="GO:0016757">
    <property type="term" value="F:glycosyltransferase activity"/>
    <property type="evidence" value="ECO:0007669"/>
    <property type="project" value="UniProtKB-KW"/>
</dbReference>
<keyword evidence="5" id="KW-1185">Reference proteome</keyword>
<reference evidence="4 5" key="1">
    <citation type="submission" date="2017-02" db="EMBL/GenBank/DDBJ databases">
        <authorList>
            <person name="Peterson S.W."/>
        </authorList>
    </citation>
    <scope>NUCLEOTIDE SEQUENCE [LARGE SCALE GENOMIC DNA]</scope>
    <source>
        <strain evidence="4 5">USBA 369</strain>
    </source>
</reference>
<sequence length="361" mass="39598">MRLRNVEVIAPNFKRRLSGVTSTVVQLLPLQARALGIAALGPGLPSDLPHIAWWQVPGLWRRPERRPFRIWHARRNVEMLAGIVLRDILRMPLKLLFTSAAQRNHTAWTRFLIDRMDAVIATSARSAAFLKVPATVNMHGIDLSRFTPDGPLPAEAKRFEGRLVVGCSGRVRHQKGTDVFVDAMIALLPRHPEWTAVITGRTTPEHAAFQRDLAERIERAALADRIVFLGEVDDITPWFRRFDLYVAPPRNEGFGLTPLEAMACGTPVVASTAGAFQELVVEGVTGRIVPAGDAAALADAAEVYMADAALRHAAGQAALTHVREHFPLEREAAGIAAVYERLWDTSPSSPAKSASMISTSL</sequence>
<evidence type="ECO:0000313" key="4">
    <source>
        <dbReference type="EMBL" id="SJZ94342.1"/>
    </source>
</evidence>
<dbReference type="PANTHER" id="PTHR12526:SF640">
    <property type="entry name" value="COLANIC ACID BIOSYNTHESIS GLYCOSYLTRANSFERASE WCAL-RELATED"/>
    <property type="match status" value="1"/>
</dbReference>
<dbReference type="Proteomes" id="UP000190135">
    <property type="component" value="Unassembled WGS sequence"/>
</dbReference>
<name>A0A1T4PS07_9HYPH</name>
<dbReference type="OrthoDB" id="5490290at2"/>
<dbReference type="EMBL" id="FUXL01000004">
    <property type="protein sequence ID" value="SJZ94342.1"/>
    <property type="molecule type" value="Genomic_DNA"/>
</dbReference>
<proteinExistence type="inferred from homology"/>
<dbReference type="AlphaFoldDB" id="A0A1T4PS07"/>
<dbReference type="Pfam" id="PF13692">
    <property type="entry name" value="Glyco_trans_1_4"/>
    <property type="match status" value="1"/>
</dbReference>
<evidence type="ECO:0000313" key="5">
    <source>
        <dbReference type="Proteomes" id="UP000190135"/>
    </source>
</evidence>